<keyword evidence="4" id="KW-1185">Reference proteome</keyword>
<proteinExistence type="predicted"/>
<comment type="caution">
    <text evidence="3">The sequence shown here is derived from an EMBL/GenBank/DDBJ whole genome shotgun (WGS) entry which is preliminary data.</text>
</comment>
<reference evidence="4" key="1">
    <citation type="submission" date="2023-07" db="EMBL/GenBank/DDBJ databases">
        <title>Description of three actinobacteria isolated from air of manufacturing shop in a pharmaceutical factory.</title>
        <authorList>
            <person name="Zhang D.-F."/>
        </authorList>
    </citation>
    <scope>NUCLEOTIDE SEQUENCE [LARGE SCALE GENOMIC DNA]</scope>
    <source>
        <strain evidence="4">CCTCC AB 207010</strain>
    </source>
</reference>
<dbReference type="InterPro" id="IPR046281">
    <property type="entry name" value="DUF6318"/>
</dbReference>
<accession>A0ABU1FU72</accession>
<feature type="region of interest" description="Disordered" evidence="1">
    <location>
        <begin position="36"/>
        <end position="89"/>
    </location>
</feature>
<dbReference type="Proteomes" id="UP001260872">
    <property type="component" value="Unassembled WGS sequence"/>
</dbReference>
<dbReference type="EMBL" id="JAVKGT010000020">
    <property type="protein sequence ID" value="MDR5712220.1"/>
    <property type="molecule type" value="Genomic_DNA"/>
</dbReference>
<feature type="compositionally biased region" description="Low complexity" evidence="1">
    <location>
        <begin position="36"/>
        <end position="52"/>
    </location>
</feature>
<feature type="domain" description="DUF6318" evidence="2">
    <location>
        <begin position="117"/>
        <end position="264"/>
    </location>
</feature>
<evidence type="ECO:0000313" key="4">
    <source>
        <dbReference type="Proteomes" id="UP001260872"/>
    </source>
</evidence>
<feature type="domain" description="DUF6318" evidence="2">
    <location>
        <begin position="292"/>
        <end position="408"/>
    </location>
</feature>
<feature type="compositionally biased region" description="Acidic residues" evidence="1">
    <location>
        <begin position="53"/>
        <end position="64"/>
    </location>
</feature>
<evidence type="ECO:0000256" key="1">
    <source>
        <dbReference type="SAM" id="MobiDB-lite"/>
    </source>
</evidence>
<protein>
    <submittedName>
        <fullName evidence="3">DUF6318 family protein</fullName>
    </submittedName>
</protein>
<dbReference type="Pfam" id="PF19843">
    <property type="entry name" value="DUF6318"/>
    <property type="match status" value="2"/>
</dbReference>
<sequence>MKPQGRIRSQLSNHRGRGVLGGGVAAALLLAACAPAEEPEGASSSGEQQEAAELPEDAQDDDVVDSPAEFCASGPESQAPELQEEDEERIEDLRVSIGDDPVAVPMPYLEQLEGDADYVAPSAEGPAENVPAPRIPALLCEDSVEGRMAALSYWSEVMLYSELSRDPHLLEQLHAEDCYGCEDLVQGLESIAENDEWVVGDPLEVTLHMWMPGENPDHLAAFLETHRADFTYYRGEGDAGSERAEERSTAAVEFVYDEQDGHWKQAAQLDAAMGDEALERMQQDEPEAAEIQAPEMPGEVRENSPEGALAALDYWFELFDYTRVTGDTEPIEMMMDPRSDRLPELFMSTVALVEDGAVIELDGESRAEDVRVYLEAVQTEDAAMIELHLHEAGFDAYEGAEHLGAHDGFEGVVTYALFYHDDVGHWQVFETVSASMEEIFAEGEVEAGEPDLTRD</sequence>
<gene>
    <name evidence="3" type="ORF">RH857_08760</name>
</gene>
<dbReference type="PROSITE" id="PS51257">
    <property type="entry name" value="PROKAR_LIPOPROTEIN"/>
    <property type="match status" value="1"/>
</dbReference>
<evidence type="ECO:0000313" key="3">
    <source>
        <dbReference type="EMBL" id="MDR5712220.1"/>
    </source>
</evidence>
<evidence type="ECO:0000259" key="2">
    <source>
        <dbReference type="Pfam" id="PF19843"/>
    </source>
</evidence>
<dbReference type="RefSeq" id="WP_310537599.1">
    <property type="nucleotide sequence ID" value="NZ_BAAAOC010000006.1"/>
</dbReference>
<organism evidence="3 4">
    <name type="scientific">Nesterenkonia flava</name>
    <dbReference type="NCBI Taxonomy" id="469799"/>
    <lineage>
        <taxon>Bacteria</taxon>
        <taxon>Bacillati</taxon>
        <taxon>Actinomycetota</taxon>
        <taxon>Actinomycetes</taxon>
        <taxon>Micrococcales</taxon>
        <taxon>Micrococcaceae</taxon>
        <taxon>Nesterenkonia</taxon>
    </lineage>
</organism>
<name>A0ABU1FU72_9MICC</name>